<dbReference type="AlphaFoldDB" id="A0A8R7R5W2"/>
<reference evidence="2" key="2">
    <citation type="submission" date="2018-03" db="EMBL/GenBank/DDBJ databases">
        <title>The Triticum urartu genome reveals the dynamic nature of wheat genome evolution.</title>
        <authorList>
            <person name="Ling H."/>
            <person name="Ma B."/>
            <person name="Shi X."/>
            <person name="Liu H."/>
            <person name="Dong L."/>
            <person name="Sun H."/>
            <person name="Cao Y."/>
            <person name="Gao Q."/>
            <person name="Zheng S."/>
            <person name="Li Y."/>
            <person name="Yu Y."/>
            <person name="Du H."/>
            <person name="Qi M."/>
            <person name="Li Y."/>
            <person name="Yu H."/>
            <person name="Cui Y."/>
            <person name="Wang N."/>
            <person name="Chen C."/>
            <person name="Wu H."/>
            <person name="Zhao Y."/>
            <person name="Zhang J."/>
            <person name="Li Y."/>
            <person name="Zhou W."/>
            <person name="Zhang B."/>
            <person name="Hu W."/>
            <person name="Eijk M."/>
            <person name="Tang J."/>
            <person name="Witsenboer H."/>
            <person name="Zhao S."/>
            <person name="Li Z."/>
            <person name="Zhang A."/>
            <person name="Wang D."/>
            <person name="Liang C."/>
        </authorList>
    </citation>
    <scope>NUCLEOTIDE SEQUENCE [LARGE SCALE GENOMIC DNA]</scope>
    <source>
        <strain evidence="2">cv. G1812</strain>
    </source>
</reference>
<name>A0A8R7R5W2_TRIUA</name>
<accession>A0A8R7R5W2</accession>
<organism evidence="2 3">
    <name type="scientific">Triticum urartu</name>
    <name type="common">Red wild einkorn</name>
    <name type="synonym">Crithodium urartu</name>
    <dbReference type="NCBI Taxonomy" id="4572"/>
    <lineage>
        <taxon>Eukaryota</taxon>
        <taxon>Viridiplantae</taxon>
        <taxon>Streptophyta</taxon>
        <taxon>Embryophyta</taxon>
        <taxon>Tracheophyta</taxon>
        <taxon>Spermatophyta</taxon>
        <taxon>Magnoliopsida</taxon>
        <taxon>Liliopsida</taxon>
        <taxon>Poales</taxon>
        <taxon>Poaceae</taxon>
        <taxon>BOP clade</taxon>
        <taxon>Pooideae</taxon>
        <taxon>Triticodae</taxon>
        <taxon>Triticeae</taxon>
        <taxon>Triticinae</taxon>
        <taxon>Triticum</taxon>
    </lineage>
</organism>
<dbReference type="Gramene" id="TuG1812G0700003590.01.T01">
    <property type="protein sequence ID" value="TuG1812G0700003590.01.T01"/>
    <property type="gene ID" value="TuG1812G0700003590.01"/>
</dbReference>
<feature type="region of interest" description="Disordered" evidence="1">
    <location>
        <begin position="1"/>
        <end position="20"/>
    </location>
</feature>
<sequence length="111" mass="12682">MLIVGERRLHHHHSASELARQKCPSEGQALQHRCLKHYQVRSYHSASPPSLCRRPLRDHFSMPSSASSRSMGLVTSSPCSHHGHLHHVHDSSSIHAWCSLHRPARRRRVLL</sequence>
<keyword evidence="3" id="KW-1185">Reference proteome</keyword>
<reference evidence="3" key="1">
    <citation type="journal article" date="2013" name="Nature">
        <title>Draft genome of the wheat A-genome progenitor Triticum urartu.</title>
        <authorList>
            <person name="Ling H.Q."/>
            <person name="Zhao S."/>
            <person name="Liu D."/>
            <person name="Wang J."/>
            <person name="Sun H."/>
            <person name="Zhang C."/>
            <person name="Fan H."/>
            <person name="Li D."/>
            <person name="Dong L."/>
            <person name="Tao Y."/>
            <person name="Gao C."/>
            <person name="Wu H."/>
            <person name="Li Y."/>
            <person name="Cui Y."/>
            <person name="Guo X."/>
            <person name="Zheng S."/>
            <person name="Wang B."/>
            <person name="Yu K."/>
            <person name="Liang Q."/>
            <person name="Yang W."/>
            <person name="Lou X."/>
            <person name="Chen J."/>
            <person name="Feng M."/>
            <person name="Jian J."/>
            <person name="Zhang X."/>
            <person name="Luo G."/>
            <person name="Jiang Y."/>
            <person name="Liu J."/>
            <person name="Wang Z."/>
            <person name="Sha Y."/>
            <person name="Zhang B."/>
            <person name="Wu H."/>
            <person name="Tang D."/>
            <person name="Shen Q."/>
            <person name="Xue P."/>
            <person name="Zou S."/>
            <person name="Wang X."/>
            <person name="Liu X."/>
            <person name="Wang F."/>
            <person name="Yang Y."/>
            <person name="An X."/>
            <person name="Dong Z."/>
            <person name="Zhang K."/>
            <person name="Zhang X."/>
            <person name="Luo M.C."/>
            <person name="Dvorak J."/>
            <person name="Tong Y."/>
            <person name="Wang J."/>
            <person name="Yang H."/>
            <person name="Li Z."/>
            <person name="Wang D."/>
            <person name="Zhang A."/>
            <person name="Wang J."/>
        </authorList>
    </citation>
    <scope>NUCLEOTIDE SEQUENCE</scope>
    <source>
        <strain evidence="3">cv. G1812</strain>
    </source>
</reference>
<protein>
    <submittedName>
        <fullName evidence="2">Uncharacterized protein</fullName>
    </submittedName>
</protein>
<evidence type="ECO:0000256" key="1">
    <source>
        <dbReference type="SAM" id="MobiDB-lite"/>
    </source>
</evidence>
<dbReference type="EnsemblPlants" id="TuG1812G0700003590.01.T01">
    <property type="protein sequence ID" value="TuG1812G0700003590.01.T01"/>
    <property type="gene ID" value="TuG1812G0700003590.01"/>
</dbReference>
<evidence type="ECO:0000313" key="2">
    <source>
        <dbReference type="EnsemblPlants" id="TuG1812G0700003590.01.T01"/>
    </source>
</evidence>
<dbReference type="Proteomes" id="UP000015106">
    <property type="component" value="Chromosome 7"/>
</dbReference>
<reference evidence="2" key="3">
    <citation type="submission" date="2022-06" db="UniProtKB">
        <authorList>
            <consortium name="EnsemblPlants"/>
        </authorList>
    </citation>
    <scope>IDENTIFICATION</scope>
</reference>
<proteinExistence type="predicted"/>
<evidence type="ECO:0000313" key="3">
    <source>
        <dbReference type="Proteomes" id="UP000015106"/>
    </source>
</evidence>